<dbReference type="Pfam" id="PF10881">
    <property type="entry name" value="DUF2726"/>
    <property type="match status" value="1"/>
</dbReference>
<dbReference type="InterPro" id="IPR024402">
    <property type="entry name" value="DUF2726"/>
</dbReference>
<evidence type="ECO:0000313" key="3">
    <source>
        <dbReference type="Proteomes" id="UP000663508"/>
    </source>
</evidence>
<geneLocation type="plasmid" evidence="2 3">
    <name>pVL1_3</name>
</geneLocation>
<evidence type="ECO:0000313" key="2">
    <source>
        <dbReference type="EMBL" id="BCM87911.1"/>
    </source>
</evidence>
<dbReference type="AlphaFoldDB" id="A0A8H8X0E1"/>
<proteinExistence type="predicted"/>
<dbReference type="Proteomes" id="UP000663508">
    <property type="component" value="Plasmid pVL1_3"/>
</dbReference>
<organism evidence="2 3">
    <name type="scientific">Methylobacterium indicum</name>
    <dbReference type="NCBI Taxonomy" id="1775910"/>
    <lineage>
        <taxon>Bacteria</taxon>
        <taxon>Pseudomonadati</taxon>
        <taxon>Pseudomonadota</taxon>
        <taxon>Alphaproteobacteria</taxon>
        <taxon>Hyphomicrobiales</taxon>
        <taxon>Methylobacteriaceae</taxon>
        <taxon>Methylobacterium</taxon>
    </lineage>
</organism>
<dbReference type="EMBL" id="AP024148">
    <property type="protein sequence ID" value="BCM87911.1"/>
    <property type="molecule type" value="Genomic_DNA"/>
</dbReference>
<feature type="domain" description="DUF2726" evidence="1">
    <location>
        <begin position="2"/>
        <end position="59"/>
    </location>
</feature>
<sequence length="98" mass="11162">MQPKKGLGHKEFWRTRNRFGQKIVDFVAIDPNTGVVEAVIELDDASHDAVKDRKRDAMLALGQYRVIRIPSKPRPTEAIVRDATIALRQLERRAVASR</sequence>
<evidence type="ECO:0000259" key="1">
    <source>
        <dbReference type="Pfam" id="PF10881"/>
    </source>
</evidence>
<dbReference type="KEGG" id="mind:mvi_63720"/>
<reference evidence="2" key="1">
    <citation type="submission" date="2020-11" db="EMBL/GenBank/DDBJ databases">
        <title>Complete genome sequence of a novel pathogenic Methylobacterium strain isolated from rice in Vietnam.</title>
        <authorList>
            <person name="Lai K."/>
            <person name="Okazaki S."/>
            <person name="Higashi K."/>
            <person name="Mori H."/>
            <person name="Toyoda A."/>
            <person name="Kurokawa K."/>
        </authorList>
    </citation>
    <scope>NUCLEOTIDE SEQUENCE</scope>
    <source>
        <strain evidence="2">VL1</strain>
        <plasmid evidence="2">pVL1_3</plasmid>
    </source>
</reference>
<keyword evidence="2" id="KW-0614">Plasmid</keyword>
<protein>
    <recommendedName>
        <fullName evidence="1">DUF2726 domain-containing protein</fullName>
    </recommendedName>
</protein>
<gene>
    <name evidence="2" type="ORF">mvi_63720</name>
</gene>
<accession>A0A8H8X0E1</accession>
<name>A0A8H8X0E1_9HYPH</name>